<keyword evidence="8" id="KW-1185">Reference proteome</keyword>
<evidence type="ECO:0000256" key="2">
    <source>
        <dbReference type="ARBA" id="ARBA00009836"/>
    </source>
</evidence>
<dbReference type="InterPro" id="IPR042080">
    <property type="entry name" value="RNA_2'-PTrans_N"/>
</dbReference>
<dbReference type="InterPro" id="IPR042081">
    <property type="entry name" value="RNA_2'-PTrans_C"/>
</dbReference>
<evidence type="ECO:0000256" key="1">
    <source>
        <dbReference type="ARBA" id="ARBA00003343"/>
    </source>
</evidence>
<sequence>MSRDVTISKALSYFLRHGAQKSNLEIDDRGFIKVADLLAHQNLKSKKTTLQDILRVVETNEKKRFALEDRNGELYICATQGHSIHTVTEGNLRPLDEASLPKQIIHGTRKRALEQIRKSGGLSKMGRNHIHCTSDHNSVSGFRSTSDTLIYIDGVQCLRDGIKFFQSSNGVILSPGNDQGVIECKYFAKVTDRNGQPI</sequence>
<dbReference type="EC" id="2.7.1.160" evidence="3"/>
<dbReference type="Proteomes" id="UP000001997">
    <property type="component" value="Unassembled WGS sequence"/>
</dbReference>
<dbReference type="STRING" id="294746.A5DH69"/>
<dbReference type="PANTHER" id="PTHR12684:SF2">
    <property type="entry name" value="TRNA 2'-PHOSPHOTRANSFERASE 1"/>
    <property type="match status" value="1"/>
</dbReference>
<evidence type="ECO:0000256" key="4">
    <source>
        <dbReference type="ARBA" id="ARBA00022679"/>
    </source>
</evidence>
<dbReference type="GO" id="GO:0005737">
    <property type="term" value="C:cytoplasm"/>
    <property type="evidence" value="ECO:0007669"/>
    <property type="project" value="EnsemblFungi"/>
</dbReference>
<dbReference type="PANTHER" id="PTHR12684">
    <property type="entry name" value="PUTATIVE PHOSPHOTRANSFERASE"/>
    <property type="match status" value="1"/>
</dbReference>
<evidence type="ECO:0000256" key="5">
    <source>
        <dbReference type="ARBA" id="ARBA00023027"/>
    </source>
</evidence>
<dbReference type="GO" id="GO:0000215">
    <property type="term" value="F:tRNA 2'-phosphotransferase activity"/>
    <property type="evidence" value="ECO:0007669"/>
    <property type="project" value="UniProtKB-EC"/>
</dbReference>
<gene>
    <name evidence="7" type="ORF">PGUG_02620</name>
</gene>
<comment type="similarity">
    <text evidence="2">Belongs to the KptA/TPT1 family.</text>
</comment>
<dbReference type="GO" id="GO:0005634">
    <property type="term" value="C:nucleus"/>
    <property type="evidence" value="ECO:0007669"/>
    <property type="project" value="EnsemblFungi"/>
</dbReference>
<protein>
    <recommendedName>
        <fullName evidence="3">2'-phosphotransferase</fullName>
        <ecNumber evidence="3">2.7.1.160</ecNumber>
    </recommendedName>
</protein>
<accession>A5DH69</accession>
<name>A5DH69_PICGU</name>
<reference evidence="7 8" key="1">
    <citation type="journal article" date="2009" name="Nature">
        <title>Evolution of pathogenicity and sexual reproduction in eight Candida genomes.</title>
        <authorList>
            <person name="Butler G."/>
            <person name="Rasmussen M.D."/>
            <person name="Lin M.F."/>
            <person name="Santos M.A."/>
            <person name="Sakthikumar S."/>
            <person name="Munro C.A."/>
            <person name="Rheinbay E."/>
            <person name="Grabherr M."/>
            <person name="Forche A."/>
            <person name="Reedy J.L."/>
            <person name="Agrafioti I."/>
            <person name="Arnaud M.B."/>
            <person name="Bates S."/>
            <person name="Brown A.J."/>
            <person name="Brunke S."/>
            <person name="Costanzo M.C."/>
            <person name="Fitzpatrick D.A."/>
            <person name="de Groot P.W."/>
            <person name="Harris D."/>
            <person name="Hoyer L.L."/>
            <person name="Hube B."/>
            <person name="Klis F.M."/>
            <person name="Kodira C."/>
            <person name="Lennard N."/>
            <person name="Logue M.E."/>
            <person name="Martin R."/>
            <person name="Neiman A.M."/>
            <person name="Nikolaou E."/>
            <person name="Quail M.A."/>
            <person name="Quinn J."/>
            <person name="Santos M.C."/>
            <person name="Schmitzberger F.F."/>
            <person name="Sherlock G."/>
            <person name="Shah P."/>
            <person name="Silverstein K.A."/>
            <person name="Skrzypek M.S."/>
            <person name="Soll D."/>
            <person name="Staggs R."/>
            <person name="Stansfield I."/>
            <person name="Stumpf M.P."/>
            <person name="Sudbery P.E."/>
            <person name="Srikantha T."/>
            <person name="Zeng Q."/>
            <person name="Berman J."/>
            <person name="Berriman M."/>
            <person name="Heitman J."/>
            <person name="Gow N.A."/>
            <person name="Lorenz M.C."/>
            <person name="Birren B.W."/>
            <person name="Kellis M."/>
            <person name="Cuomo C.A."/>
        </authorList>
    </citation>
    <scope>NUCLEOTIDE SEQUENCE [LARGE SCALE GENOMIC DNA]</scope>
    <source>
        <strain evidence="8">ATCC 6260 / CBS 566 / DSM 6381 / JCM 1539 / NBRC 10279 / NRRL Y-324</strain>
    </source>
</reference>
<comment type="catalytic activity">
    <reaction evidence="6">
        <text>2'-phospho-[ligated tRNA] + NAD(+) = mature tRNA + ADP-alpha-D-ribose 1'',2''-cyclic phosphate + nicotinamide</text>
        <dbReference type="Rhea" id="RHEA:23324"/>
        <dbReference type="Rhea" id="RHEA-COMP:11106"/>
        <dbReference type="Rhea" id="RHEA-COMP:11107"/>
        <dbReference type="ChEBI" id="CHEBI:17154"/>
        <dbReference type="ChEBI" id="CHEBI:57540"/>
        <dbReference type="ChEBI" id="CHEBI:76596"/>
        <dbReference type="ChEBI" id="CHEBI:82883"/>
        <dbReference type="ChEBI" id="CHEBI:85027"/>
        <dbReference type="EC" id="2.7.1.160"/>
    </reaction>
</comment>
<dbReference type="Gene3D" id="1.10.10.970">
    <property type="entry name" value="RNA 2'-phosphotransferase, Tpt1/KptA family, N-terminal domain"/>
    <property type="match status" value="1"/>
</dbReference>
<dbReference type="SUPFAM" id="SSF56399">
    <property type="entry name" value="ADP-ribosylation"/>
    <property type="match status" value="1"/>
</dbReference>
<dbReference type="GeneID" id="5126535"/>
<dbReference type="InParanoid" id="A5DH69"/>
<dbReference type="OrthoDB" id="419694at2759"/>
<dbReference type="Gene3D" id="3.20.170.30">
    <property type="match status" value="1"/>
</dbReference>
<dbReference type="VEuPathDB" id="FungiDB:PGUG_02620"/>
<dbReference type="RefSeq" id="XP_001484891.2">
    <property type="nucleotide sequence ID" value="XM_001484841.1"/>
</dbReference>
<organism evidence="7 8">
    <name type="scientific">Meyerozyma guilliermondii (strain ATCC 6260 / CBS 566 / DSM 6381 / JCM 1539 / NBRC 10279 / NRRL Y-324)</name>
    <name type="common">Yeast</name>
    <name type="synonym">Candida guilliermondii</name>
    <dbReference type="NCBI Taxonomy" id="294746"/>
    <lineage>
        <taxon>Eukaryota</taxon>
        <taxon>Fungi</taxon>
        <taxon>Dikarya</taxon>
        <taxon>Ascomycota</taxon>
        <taxon>Saccharomycotina</taxon>
        <taxon>Pichiomycetes</taxon>
        <taxon>Debaryomycetaceae</taxon>
        <taxon>Meyerozyma</taxon>
    </lineage>
</organism>
<dbReference type="FunCoup" id="A5DH69">
    <property type="interactions" value="226"/>
</dbReference>
<dbReference type="InterPro" id="IPR002745">
    <property type="entry name" value="Ptrans_KptA/Tpt1"/>
</dbReference>
<dbReference type="KEGG" id="pgu:PGUG_02620"/>
<dbReference type="GO" id="GO:0006388">
    <property type="term" value="P:tRNA splicing, via endonucleolytic cleavage and ligation"/>
    <property type="evidence" value="ECO:0007669"/>
    <property type="project" value="EnsemblFungi"/>
</dbReference>
<dbReference type="HOGENOM" id="CLU_052998_1_1_1"/>
<keyword evidence="5" id="KW-0520">NAD</keyword>
<evidence type="ECO:0000256" key="6">
    <source>
        <dbReference type="ARBA" id="ARBA00047949"/>
    </source>
</evidence>
<keyword evidence="4" id="KW-0808">Transferase</keyword>
<dbReference type="eggNOG" id="KOG2278">
    <property type="taxonomic scope" value="Eukaryota"/>
</dbReference>
<comment type="function">
    <text evidence="1">Catalyzes the last step of tRNA splicing, the transfer of the splice junction 2'-phosphate from ligated tRNA to NAD to produce ADP-ribose 1''-2'' cyclic phosphate.</text>
</comment>
<evidence type="ECO:0000313" key="7">
    <source>
        <dbReference type="EMBL" id="EDK38522.2"/>
    </source>
</evidence>
<dbReference type="EMBL" id="CH408157">
    <property type="protein sequence ID" value="EDK38522.2"/>
    <property type="molecule type" value="Genomic_DNA"/>
</dbReference>
<dbReference type="Pfam" id="PF01885">
    <property type="entry name" value="PTS_2-RNA"/>
    <property type="match status" value="1"/>
</dbReference>
<dbReference type="OMA" id="RHGASQM"/>
<proteinExistence type="inferred from homology"/>
<dbReference type="AlphaFoldDB" id="A5DH69"/>
<evidence type="ECO:0000313" key="8">
    <source>
        <dbReference type="Proteomes" id="UP000001997"/>
    </source>
</evidence>
<evidence type="ECO:0000256" key="3">
    <source>
        <dbReference type="ARBA" id="ARBA00012007"/>
    </source>
</evidence>
<dbReference type="FunFam" id="1.10.10.970:FF:000002">
    <property type="entry name" value="Tpt1p"/>
    <property type="match status" value="1"/>
</dbReference>